<evidence type="ECO:0000256" key="7">
    <source>
        <dbReference type="SAM" id="Coils"/>
    </source>
</evidence>
<dbReference type="PANTHER" id="PTHR21666:SF288">
    <property type="entry name" value="CELL DIVISION PROTEIN YTFB"/>
    <property type="match status" value="1"/>
</dbReference>
<dbReference type="CDD" id="cd12797">
    <property type="entry name" value="M23_peptidase"/>
    <property type="match status" value="1"/>
</dbReference>
<evidence type="ECO:0000313" key="10">
    <source>
        <dbReference type="EMBL" id="GGZ22865.1"/>
    </source>
</evidence>
<protein>
    <submittedName>
        <fullName evidence="10">Peptidase M23</fullName>
    </submittedName>
</protein>
<feature type="coiled-coil region" evidence="7">
    <location>
        <begin position="199"/>
        <end position="237"/>
    </location>
</feature>
<evidence type="ECO:0000256" key="8">
    <source>
        <dbReference type="SAM" id="SignalP"/>
    </source>
</evidence>
<comment type="caution">
    <text evidence="10">The sequence shown here is derived from an EMBL/GenBank/DDBJ whole genome shotgun (WGS) entry which is preliminary data.</text>
</comment>
<dbReference type="PANTHER" id="PTHR21666">
    <property type="entry name" value="PEPTIDASE-RELATED"/>
    <property type="match status" value="1"/>
</dbReference>
<gene>
    <name evidence="10" type="ORF">GCM10011273_04670</name>
</gene>
<dbReference type="InterPro" id="IPR016047">
    <property type="entry name" value="M23ase_b-sheet_dom"/>
</dbReference>
<evidence type="ECO:0000256" key="6">
    <source>
        <dbReference type="ARBA" id="ARBA00023049"/>
    </source>
</evidence>
<evidence type="ECO:0000256" key="2">
    <source>
        <dbReference type="ARBA" id="ARBA00022670"/>
    </source>
</evidence>
<dbReference type="InterPro" id="IPR050570">
    <property type="entry name" value="Cell_wall_metabolism_enzyme"/>
</dbReference>
<evidence type="ECO:0000256" key="3">
    <source>
        <dbReference type="ARBA" id="ARBA00022723"/>
    </source>
</evidence>
<keyword evidence="11" id="KW-1185">Reference proteome</keyword>
<feature type="coiled-coil region" evidence="7">
    <location>
        <begin position="38"/>
        <end position="86"/>
    </location>
</feature>
<organism evidence="10 11">
    <name type="scientific">Asticcacaulis endophyticus</name>
    <dbReference type="NCBI Taxonomy" id="1395890"/>
    <lineage>
        <taxon>Bacteria</taxon>
        <taxon>Pseudomonadati</taxon>
        <taxon>Pseudomonadota</taxon>
        <taxon>Alphaproteobacteria</taxon>
        <taxon>Caulobacterales</taxon>
        <taxon>Caulobacteraceae</taxon>
        <taxon>Asticcacaulis</taxon>
    </lineage>
</organism>
<keyword evidence="4" id="KW-0378">Hydrolase</keyword>
<keyword evidence="7" id="KW-0175">Coiled coil</keyword>
<keyword evidence="8" id="KW-0732">Signal</keyword>
<sequence>MMRKPPRQLKPASVAALVVTGLLCLTGPVTSQSKPPLSKQAQAELDAIDARLTAAERTTDTRRASARQIASEIEKLREQIVAISRQQGASEKRSAIYRAKLETLNQMEADLTRRLGAVRAKQSRLLSALQLYSRNPPPAIFVSSRRANDAVVAAIIMKEITPELKLRAAKLSEQNKTLINVRRAAALQSEALFVSESDVSEQQAKIEALIAEKYDLEDQLLREADAAERQALLLKSQSDRLRGNLPLKGLLGATKDTRLKAPLLGRKVGDFGVDGSRGLTLESAPGAQVTAPGGGTVEYAGPLDTYGQVVIVRTGADERIVLTGLGRVYVDAGQTVIAGEPVGRMPNLSSKKTELYLELRRGETPVNPNARFDLAAS</sequence>
<dbReference type="Gene3D" id="2.70.70.10">
    <property type="entry name" value="Glucose Permease (Domain IIA)"/>
    <property type="match status" value="1"/>
</dbReference>
<dbReference type="EMBL" id="BMZB01000001">
    <property type="protein sequence ID" value="GGZ22865.1"/>
    <property type="molecule type" value="Genomic_DNA"/>
</dbReference>
<keyword evidence="3" id="KW-0479">Metal-binding</keyword>
<evidence type="ECO:0000256" key="4">
    <source>
        <dbReference type="ARBA" id="ARBA00022801"/>
    </source>
</evidence>
<dbReference type="GO" id="GO:0006508">
    <property type="term" value="P:proteolysis"/>
    <property type="evidence" value="ECO:0007669"/>
    <property type="project" value="UniProtKB-KW"/>
</dbReference>
<evidence type="ECO:0000313" key="11">
    <source>
        <dbReference type="Proteomes" id="UP000662572"/>
    </source>
</evidence>
<name>A0A918UNJ0_9CAUL</name>
<proteinExistence type="predicted"/>
<evidence type="ECO:0000256" key="1">
    <source>
        <dbReference type="ARBA" id="ARBA00001947"/>
    </source>
</evidence>
<reference evidence="10" key="2">
    <citation type="submission" date="2020-09" db="EMBL/GenBank/DDBJ databases">
        <authorList>
            <person name="Sun Q."/>
            <person name="Kim S."/>
        </authorList>
    </citation>
    <scope>NUCLEOTIDE SEQUENCE</scope>
    <source>
        <strain evidence="10">KCTC 32296</strain>
    </source>
</reference>
<dbReference type="AlphaFoldDB" id="A0A918UNJ0"/>
<evidence type="ECO:0000256" key="5">
    <source>
        <dbReference type="ARBA" id="ARBA00022833"/>
    </source>
</evidence>
<dbReference type="RefSeq" id="WP_229807527.1">
    <property type="nucleotide sequence ID" value="NZ_BMZB01000001.1"/>
</dbReference>
<keyword evidence="2" id="KW-0645">Protease</keyword>
<dbReference type="Proteomes" id="UP000662572">
    <property type="component" value="Unassembled WGS sequence"/>
</dbReference>
<dbReference type="GO" id="GO:0004222">
    <property type="term" value="F:metalloendopeptidase activity"/>
    <property type="evidence" value="ECO:0007669"/>
    <property type="project" value="TreeGrafter"/>
</dbReference>
<reference evidence="10" key="1">
    <citation type="journal article" date="2014" name="Int. J. Syst. Evol. Microbiol.">
        <title>Complete genome sequence of Corynebacterium casei LMG S-19264T (=DSM 44701T), isolated from a smear-ripened cheese.</title>
        <authorList>
            <consortium name="US DOE Joint Genome Institute (JGI-PGF)"/>
            <person name="Walter F."/>
            <person name="Albersmeier A."/>
            <person name="Kalinowski J."/>
            <person name="Ruckert C."/>
        </authorList>
    </citation>
    <scope>NUCLEOTIDE SEQUENCE</scope>
    <source>
        <strain evidence="10">KCTC 32296</strain>
    </source>
</reference>
<evidence type="ECO:0000259" key="9">
    <source>
        <dbReference type="Pfam" id="PF01551"/>
    </source>
</evidence>
<dbReference type="InterPro" id="IPR011055">
    <property type="entry name" value="Dup_hybrid_motif"/>
</dbReference>
<accession>A0A918UNJ0</accession>
<feature type="chain" id="PRO_5037668109" evidence="8">
    <location>
        <begin position="32"/>
        <end position="377"/>
    </location>
</feature>
<dbReference type="GO" id="GO:0046872">
    <property type="term" value="F:metal ion binding"/>
    <property type="evidence" value="ECO:0007669"/>
    <property type="project" value="UniProtKB-KW"/>
</dbReference>
<comment type="cofactor">
    <cofactor evidence="1">
        <name>Zn(2+)</name>
        <dbReference type="ChEBI" id="CHEBI:29105"/>
    </cofactor>
</comment>
<keyword evidence="6" id="KW-0482">Metalloprotease</keyword>
<dbReference type="SUPFAM" id="SSF51261">
    <property type="entry name" value="Duplicated hybrid motif"/>
    <property type="match status" value="1"/>
</dbReference>
<feature type="signal peptide" evidence="8">
    <location>
        <begin position="1"/>
        <end position="31"/>
    </location>
</feature>
<keyword evidence="5" id="KW-0862">Zinc</keyword>
<dbReference type="Pfam" id="PF01551">
    <property type="entry name" value="Peptidase_M23"/>
    <property type="match status" value="1"/>
</dbReference>
<feature type="domain" description="M23ase beta-sheet core" evidence="9">
    <location>
        <begin position="276"/>
        <end position="368"/>
    </location>
</feature>